<keyword evidence="1" id="KW-0472">Membrane</keyword>
<keyword evidence="1" id="KW-1133">Transmembrane helix</keyword>
<evidence type="ECO:0000313" key="3">
    <source>
        <dbReference type="Proteomes" id="UP001432099"/>
    </source>
</evidence>
<proteinExistence type="predicted"/>
<evidence type="ECO:0000256" key="1">
    <source>
        <dbReference type="SAM" id="Phobius"/>
    </source>
</evidence>
<reference evidence="2" key="1">
    <citation type="journal article" date="2024" name="Int. J. Syst. Evol. Microbiol.">
        <title>Turicibacter faecis sp. nov., isolated from faeces of heart failure mouse model.</title>
        <authorList>
            <person name="Imamura Y."/>
            <person name="Motooka D."/>
            <person name="Nakajima Y."/>
            <person name="Ito S."/>
            <person name="Kitakaze M."/>
            <person name="Iida T."/>
            <person name="Nakamura S."/>
        </authorList>
    </citation>
    <scope>NUCLEOTIDE SEQUENCE</scope>
    <source>
        <strain evidence="2">TC023</strain>
    </source>
</reference>
<keyword evidence="1" id="KW-0812">Transmembrane</keyword>
<dbReference type="RefSeq" id="WP_255421463.1">
    <property type="nucleotide sequence ID" value="NZ_AP028127.1"/>
</dbReference>
<name>A0ABM8IL37_9FIRM</name>
<organism evidence="2 3">
    <name type="scientific">Turicibacter faecis</name>
    <dbReference type="NCBI Taxonomy" id="2963365"/>
    <lineage>
        <taxon>Bacteria</taxon>
        <taxon>Bacillati</taxon>
        <taxon>Bacillota</taxon>
        <taxon>Erysipelotrichia</taxon>
        <taxon>Erysipelotrichales</taxon>
        <taxon>Turicibacteraceae</taxon>
        <taxon>Turicibacter</taxon>
    </lineage>
</organism>
<feature type="transmembrane region" description="Helical" evidence="1">
    <location>
        <begin position="6"/>
        <end position="25"/>
    </location>
</feature>
<sequence>MIKLIIGCYVVNLIIGGGLILYKFIERQKEKKEERQHDYKDY</sequence>
<gene>
    <name evidence="2" type="ORF">T23_04600</name>
</gene>
<accession>A0ABM8IL37</accession>
<dbReference type="Proteomes" id="UP001432099">
    <property type="component" value="Chromosome"/>
</dbReference>
<dbReference type="EMBL" id="AP028127">
    <property type="protein sequence ID" value="BEH90358.1"/>
    <property type="molecule type" value="Genomic_DNA"/>
</dbReference>
<protein>
    <submittedName>
        <fullName evidence="2">Uncharacterized protein</fullName>
    </submittedName>
</protein>
<evidence type="ECO:0000313" key="2">
    <source>
        <dbReference type="EMBL" id="BEH90358.1"/>
    </source>
</evidence>
<keyword evidence="3" id="KW-1185">Reference proteome</keyword>